<keyword evidence="9" id="KW-0378">Hydrolase</keyword>
<organism evidence="9 10">
    <name type="scientific">Denitratimonas tolerans</name>
    <dbReference type="NCBI Taxonomy" id="1338420"/>
    <lineage>
        <taxon>Bacteria</taxon>
        <taxon>Pseudomonadati</taxon>
        <taxon>Pseudomonadota</taxon>
        <taxon>Gammaproteobacteria</taxon>
        <taxon>Lysobacterales</taxon>
        <taxon>Lysobacteraceae</taxon>
        <taxon>Denitratimonas</taxon>
    </lineage>
</organism>
<evidence type="ECO:0000256" key="6">
    <source>
        <dbReference type="RuleBase" id="RU364113"/>
    </source>
</evidence>
<dbReference type="InterPro" id="IPR036013">
    <property type="entry name" value="Band_7/SPFH_dom_sf"/>
</dbReference>
<name>A0AAW9R2V3_9GAMM</name>
<evidence type="ECO:0000256" key="7">
    <source>
        <dbReference type="SAM" id="MobiDB-lite"/>
    </source>
</evidence>
<dbReference type="EMBL" id="JBBDHC010000004">
    <property type="protein sequence ID" value="MEJ1248894.1"/>
    <property type="molecule type" value="Genomic_DNA"/>
</dbReference>
<sequence length="391" mass="42826">MAWNTPGGGKDKDPKDSWDGGRGGQGPDVDAFLDRLKANLGRVFGGDDGRAGRGGAGGGSGGPSLGLILLAIFLIWFVFDSWTLIDERQRGVVLRFGKYERLMTPGPNFKLPRPIESVIKVDATQVRNISDQVRMLTRDENIVLVDFNVQYQVSDPKLYLFGTRDPDDTLRQAAESAVREVMGNSVMDTILSGQRAELAAQASERLQLALNQYRTGLTVSEFNLQNARPPQEVKDAFDDAIIAREDKQRFENDALGYASKQVPEARGAAARIKAESEGYQAQIVARAQGDADRFTLLADEYRKAPAITRKRLYLETMQEVLASNPKVVVGDRSGSNVMYLPLDKLSGSPPSARADTTFVERLPAIQSATVPTTPRAPARDATRTPREGSNR</sequence>
<evidence type="ECO:0000256" key="3">
    <source>
        <dbReference type="ARBA" id="ARBA00022692"/>
    </source>
</evidence>
<dbReference type="GO" id="GO:0006508">
    <property type="term" value="P:proteolysis"/>
    <property type="evidence" value="ECO:0007669"/>
    <property type="project" value="UniProtKB-KW"/>
</dbReference>
<dbReference type="PRINTS" id="PR00721">
    <property type="entry name" value="STOMATIN"/>
</dbReference>
<dbReference type="InterPro" id="IPR050710">
    <property type="entry name" value="Band7/mec-2_domain"/>
</dbReference>
<evidence type="ECO:0000256" key="5">
    <source>
        <dbReference type="ARBA" id="ARBA00023136"/>
    </source>
</evidence>
<protein>
    <recommendedName>
        <fullName evidence="6">Protein HflK</fullName>
    </recommendedName>
</protein>
<proteinExistence type="inferred from homology"/>
<dbReference type="Proteomes" id="UP001364472">
    <property type="component" value="Unassembled WGS sequence"/>
</dbReference>
<keyword evidence="4 6" id="KW-1133">Transmembrane helix</keyword>
<dbReference type="Pfam" id="PF01145">
    <property type="entry name" value="Band_7"/>
    <property type="match status" value="1"/>
</dbReference>
<accession>A0AAW9R2V3</accession>
<evidence type="ECO:0000256" key="4">
    <source>
        <dbReference type="ARBA" id="ARBA00022989"/>
    </source>
</evidence>
<dbReference type="InterPro" id="IPR020980">
    <property type="entry name" value="Membrane_HflK_N"/>
</dbReference>
<dbReference type="CDD" id="cd03404">
    <property type="entry name" value="SPFH_HflK"/>
    <property type="match status" value="1"/>
</dbReference>
<dbReference type="PANTHER" id="PTHR43327">
    <property type="entry name" value="STOMATIN-LIKE PROTEIN 2, MITOCHONDRIAL"/>
    <property type="match status" value="1"/>
</dbReference>
<reference evidence="9 10" key="1">
    <citation type="journal article" date="2016" name="Antonie Van Leeuwenhoek">
        <title>Denitratimonas tolerans gen. nov., sp. nov., a denitrifying bacterium isolated from a bioreactor for tannery wastewater treatment.</title>
        <authorList>
            <person name="Han S.I."/>
            <person name="Kim J.O."/>
            <person name="Lee Y.R."/>
            <person name="Ekpeghere K.I."/>
            <person name="Koh S.C."/>
            <person name="Whang K.S."/>
        </authorList>
    </citation>
    <scope>NUCLEOTIDE SEQUENCE [LARGE SCALE GENOMIC DNA]</scope>
    <source>
        <strain evidence="9 10">KACC 17565</strain>
    </source>
</reference>
<dbReference type="InterPro" id="IPR010201">
    <property type="entry name" value="HflK"/>
</dbReference>
<evidence type="ECO:0000256" key="2">
    <source>
        <dbReference type="ARBA" id="ARBA00006971"/>
    </source>
</evidence>
<feature type="region of interest" description="Disordered" evidence="7">
    <location>
        <begin position="1"/>
        <end position="26"/>
    </location>
</feature>
<dbReference type="RefSeq" id="WP_337334612.1">
    <property type="nucleotide sequence ID" value="NZ_JBBDHC010000004.1"/>
</dbReference>
<keyword evidence="9" id="KW-0645">Protease</keyword>
<evidence type="ECO:0000313" key="9">
    <source>
        <dbReference type="EMBL" id="MEJ1248894.1"/>
    </source>
</evidence>
<gene>
    <name evidence="9" type="primary">hflK</name>
    <name evidence="9" type="ORF">WB794_04280</name>
</gene>
<dbReference type="GO" id="GO:0008233">
    <property type="term" value="F:peptidase activity"/>
    <property type="evidence" value="ECO:0007669"/>
    <property type="project" value="UniProtKB-KW"/>
</dbReference>
<feature type="domain" description="Band 7" evidence="8">
    <location>
        <begin position="80"/>
        <end position="241"/>
    </location>
</feature>
<comment type="function">
    <text evidence="6">HflC and HflK could encode or regulate a protease.</text>
</comment>
<evidence type="ECO:0000256" key="1">
    <source>
        <dbReference type="ARBA" id="ARBA00004167"/>
    </source>
</evidence>
<comment type="subcellular location">
    <subcellularLocation>
        <location evidence="1">Membrane</location>
        <topology evidence="1">Single-pass membrane protein</topology>
    </subcellularLocation>
</comment>
<dbReference type="SUPFAM" id="SSF117892">
    <property type="entry name" value="Band 7/SPFH domain"/>
    <property type="match status" value="1"/>
</dbReference>
<keyword evidence="5 6" id="KW-0472">Membrane</keyword>
<dbReference type="Pfam" id="PF12221">
    <property type="entry name" value="HflK_N"/>
    <property type="match status" value="1"/>
</dbReference>
<keyword evidence="3 6" id="KW-0812">Transmembrane</keyword>
<dbReference type="InterPro" id="IPR001107">
    <property type="entry name" value="Band_7"/>
</dbReference>
<dbReference type="PANTHER" id="PTHR43327:SF2">
    <property type="entry name" value="MODULATOR OF FTSH PROTEASE HFLK"/>
    <property type="match status" value="1"/>
</dbReference>
<evidence type="ECO:0000313" key="10">
    <source>
        <dbReference type="Proteomes" id="UP001364472"/>
    </source>
</evidence>
<comment type="similarity">
    <text evidence="2 6">Belongs to the band 7/mec-2 family. HflK subfamily.</text>
</comment>
<dbReference type="SMART" id="SM00244">
    <property type="entry name" value="PHB"/>
    <property type="match status" value="1"/>
</dbReference>
<evidence type="ECO:0000259" key="8">
    <source>
        <dbReference type="SMART" id="SM00244"/>
    </source>
</evidence>
<dbReference type="InterPro" id="IPR001972">
    <property type="entry name" value="Stomatin_HflK_fam"/>
</dbReference>
<dbReference type="GO" id="GO:0016020">
    <property type="term" value="C:membrane"/>
    <property type="evidence" value="ECO:0007669"/>
    <property type="project" value="UniProtKB-SubCell"/>
</dbReference>
<dbReference type="NCBIfam" id="TIGR01933">
    <property type="entry name" value="hflK"/>
    <property type="match status" value="1"/>
</dbReference>
<feature type="region of interest" description="Disordered" evidence="7">
    <location>
        <begin position="362"/>
        <end position="391"/>
    </location>
</feature>
<comment type="subunit">
    <text evidence="6">HflC and HflK may interact to form a multimeric complex.</text>
</comment>
<dbReference type="Gene3D" id="3.30.479.30">
    <property type="entry name" value="Band 7 domain"/>
    <property type="match status" value="1"/>
</dbReference>
<feature type="transmembrane region" description="Helical" evidence="6">
    <location>
        <begin position="65"/>
        <end position="85"/>
    </location>
</feature>
<feature type="compositionally biased region" description="Basic and acidic residues" evidence="7">
    <location>
        <begin position="377"/>
        <end position="391"/>
    </location>
</feature>
<keyword evidence="10" id="KW-1185">Reference proteome</keyword>
<dbReference type="AlphaFoldDB" id="A0AAW9R2V3"/>
<feature type="compositionally biased region" description="Basic and acidic residues" evidence="7">
    <location>
        <begin position="9"/>
        <end position="19"/>
    </location>
</feature>
<comment type="caution">
    <text evidence="9">The sequence shown here is derived from an EMBL/GenBank/DDBJ whole genome shotgun (WGS) entry which is preliminary data.</text>
</comment>